<dbReference type="Proteomes" id="UP001237642">
    <property type="component" value="Unassembled WGS sequence"/>
</dbReference>
<comment type="caution">
    <text evidence="1">The sequence shown here is derived from an EMBL/GenBank/DDBJ whole genome shotgun (WGS) entry which is preliminary data.</text>
</comment>
<evidence type="ECO:0000313" key="1">
    <source>
        <dbReference type="EMBL" id="KAK1370542.1"/>
    </source>
</evidence>
<keyword evidence="2" id="KW-1185">Reference proteome</keyword>
<dbReference type="AlphaFoldDB" id="A0AAD8HQK0"/>
<organism evidence="1 2">
    <name type="scientific">Heracleum sosnowskyi</name>
    <dbReference type="NCBI Taxonomy" id="360622"/>
    <lineage>
        <taxon>Eukaryota</taxon>
        <taxon>Viridiplantae</taxon>
        <taxon>Streptophyta</taxon>
        <taxon>Embryophyta</taxon>
        <taxon>Tracheophyta</taxon>
        <taxon>Spermatophyta</taxon>
        <taxon>Magnoliopsida</taxon>
        <taxon>eudicotyledons</taxon>
        <taxon>Gunneridae</taxon>
        <taxon>Pentapetalae</taxon>
        <taxon>asterids</taxon>
        <taxon>campanulids</taxon>
        <taxon>Apiales</taxon>
        <taxon>Apiaceae</taxon>
        <taxon>Apioideae</taxon>
        <taxon>apioid superclade</taxon>
        <taxon>Tordylieae</taxon>
        <taxon>Tordyliinae</taxon>
        <taxon>Heracleum</taxon>
    </lineage>
</organism>
<evidence type="ECO:0000313" key="2">
    <source>
        <dbReference type="Proteomes" id="UP001237642"/>
    </source>
</evidence>
<evidence type="ECO:0008006" key="3">
    <source>
        <dbReference type="Google" id="ProtNLM"/>
    </source>
</evidence>
<proteinExistence type="predicted"/>
<protein>
    <recommendedName>
        <fullName evidence="3">RNase H type-1 domain-containing protein</fullName>
    </recommendedName>
</protein>
<dbReference type="EMBL" id="JAUIZM010000008">
    <property type="protein sequence ID" value="KAK1370542.1"/>
    <property type="molecule type" value="Genomic_DNA"/>
</dbReference>
<accession>A0AAD8HQK0</accession>
<sequence length="232" mass="26449">MEIAYGFLMIPGFQDLLVLKFMINLIFLLISVVDLKLENGHWDEEFIKSNFNKEDALCILSLPCEEAEIRDEILWHYSKNGDYSVKSGYKIALRNDNQAEASNMTKTESWLKEELPSDSFDLFVVVSWQVWMSRNNILHGKAIPKDENIVEWCHDFLAEYKIAMSNKVGISPRPRTKWIPPAPGYCKINVDGTKKGIGIGAVVRDDGGNLIEAEAFSYENLLRCSGCRALRH</sequence>
<reference evidence="1" key="1">
    <citation type="submission" date="2023-02" db="EMBL/GenBank/DDBJ databases">
        <title>Genome of toxic invasive species Heracleum sosnowskyi carries increased number of genes despite the absence of recent whole-genome duplications.</title>
        <authorList>
            <person name="Schelkunov M."/>
            <person name="Shtratnikova V."/>
            <person name="Makarenko M."/>
            <person name="Klepikova A."/>
            <person name="Omelchenko D."/>
            <person name="Novikova G."/>
            <person name="Obukhova E."/>
            <person name="Bogdanov V."/>
            <person name="Penin A."/>
            <person name="Logacheva M."/>
        </authorList>
    </citation>
    <scope>NUCLEOTIDE SEQUENCE</scope>
    <source>
        <strain evidence="1">Hsosn_3</strain>
        <tissue evidence="1">Leaf</tissue>
    </source>
</reference>
<name>A0AAD8HQK0_9APIA</name>
<gene>
    <name evidence="1" type="ORF">POM88_036634</name>
</gene>
<reference evidence="1" key="2">
    <citation type="submission" date="2023-05" db="EMBL/GenBank/DDBJ databases">
        <authorList>
            <person name="Schelkunov M.I."/>
        </authorList>
    </citation>
    <scope>NUCLEOTIDE SEQUENCE</scope>
    <source>
        <strain evidence="1">Hsosn_3</strain>
        <tissue evidence="1">Leaf</tissue>
    </source>
</reference>